<feature type="compositionally biased region" description="Polar residues" evidence="1">
    <location>
        <begin position="608"/>
        <end position="620"/>
    </location>
</feature>
<dbReference type="Proteomes" id="UP000799423">
    <property type="component" value="Unassembled WGS sequence"/>
</dbReference>
<feature type="compositionally biased region" description="Acidic residues" evidence="1">
    <location>
        <begin position="895"/>
        <end position="904"/>
    </location>
</feature>
<evidence type="ECO:0008006" key="6">
    <source>
        <dbReference type="Google" id="ProtNLM"/>
    </source>
</evidence>
<reference evidence="4" key="1">
    <citation type="submission" date="2020-01" db="EMBL/GenBank/DDBJ databases">
        <authorList>
            <consortium name="DOE Joint Genome Institute"/>
            <person name="Haridas S."/>
            <person name="Albert R."/>
            <person name="Binder M."/>
            <person name="Bloem J."/>
            <person name="Labutti K."/>
            <person name="Salamov A."/>
            <person name="Andreopoulos B."/>
            <person name="Baker S.E."/>
            <person name="Barry K."/>
            <person name="Bills G."/>
            <person name="Bluhm B.H."/>
            <person name="Cannon C."/>
            <person name="Castanera R."/>
            <person name="Culley D.E."/>
            <person name="Daum C."/>
            <person name="Ezra D."/>
            <person name="Gonzalez J.B."/>
            <person name="Henrissat B."/>
            <person name="Kuo A."/>
            <person name="Liang C."/>
            <person name="Lipzen A."/>
            <person name="Lutzoni F."/>
            <person name="Magnuson J."/>
            <person name="Mondo S."/>
            <person name="Nolan M."/>
            <person name="Ohm R."/>
            <person name="Pangilinan J."/>
            <person name="Park H.-J."/>
            <person name="Ramirez L."/>
            <person name="Alfaro M."/>
            <person name="Sun H."/>
            <person name="Tritt A."/>
            <person name="Yoshinaga Y."/>
            <person name="Zwiers L.-H."/>
            <person name="Turgeon B.G."/>
            <person name="Goodwin S.B."/>
            <person name="Spatafora J.W."/>
            <person name="Crous P.W."/>
            <person name="Grigoriev I.V."/>
        </authorList>
    </citation>
    <scope>NUCLEOTIDE SEQUENCE</scope>
    <source>
        <strain evidence="4">IPT5</strain>
    </source>
</reference>
<dbReference type="OrthoDB" id="3692863at2759"/>
<feature type="compositionally biased region" description="Polar residues" evidence="1">
    <location>
        <begin position="125"/>
        <end position="143"/>
    </location>
</feature>
<feature type="signal peptide" evidence="3">
    <location>
        <begin position="1"/>
        <end position="22"/>
    </location>
</feature>
<evidence type="ECO:0000313" key="4">
    <source>
        <dbReference type="EMBL" id="KAF2853209.1"/>
    </source>
</evidence>
<evidence type="ECO:0000256" key="2">
    <source>
        <dbReference type="SAM" id="Phobius"/>
    </source>
</evidence>
<feature type="region of interest" description="Disordered" evidence="1">
    <location>
        <begin position="289"/>
        <end position="310"/>
    </location>
</feature>
<feature type="compositionally biased region" description="Low complexity" evidence="1">
    <location>
        <begin position="418"/>
        <end position="433"/>
    </location>
</feature>
<feature type="compositionally biased region" description="Low complexity" evidence="1">
    <location>
        <begin position="777"/>
        <end position="805"/>
    </location>
</feature>
<protein>
    <recommendedName>
        <fullName evidence="6">REJ domain-containing protein</fullName>
    </recommendedName>
</protein>
<feature type="region of interest" description="Disordered" evidence="1">
    <location>
        <begin position="775"/>
        <end position="805"/>
    </location>
</feature>
<keyword evidence="2" id="KW-0472">Membrane</keyword>
<sequence>MGGIMKVTWLSCIGVLMGGINAVPVKHYEHHHTTTEFEFRLPMIPRREQSFRNETKSSTVLAETSKTPTTSLIVDTSSTSEVSTSIPSTSISVYTPIIGATTSTLSLSNGPISTISETLLAPESSRGSSVGPTTSTVKDGSRTLLSSSIPQHPSSTVLVVITSSPQDAPQVSASSVLSSVTPTLVDAPITSTLGGQESLPFSVSTLFRDVSEYQSTLNPSYITTSDITSSSAVPPTLQPPSSSTLLILPTPSLRASLATTVLVSTSHELTSSYVWTVQSSSIVVLPSSLSSSTPISPVTATPTSRSNPPSTIVSGVLPSIDINTSSTLVALISSKAPLLSSHDIASQPLSASSSLRSASVEASASVSGQGSLINIPPGSSSVSSTLSSTLVLTSSTTGATIAPTIVSEGEGSSLLAKSQSSGLPPSELGSLVPTPTFNSSQSVSVGSTPGNTLAGLTSLSTATPPRSQPTQSSLTSLTSASLSGISLILDPVASSFSTVRSSLGLIATTSAQPAKSIATISLSDITVSTALSSVGLNRFGSIFPTLVISSDVRASTAPAASVSSVVSTSVDPSVVGNATAPASTGSSRSVSIDSQSITISIATQTPSLQMTASPTSGSLESASPTTSLAPTLSSFHGNNSMPSSHGPSSRSLDPGNISETASFASTAVILSSSTSIITDNLPKVSQTTFGRLILNITSSTPSQAATTGPFLSLPWFPIVQTISSNTILIPEIPQPSNVNQTRIQSSLAIPTAYKYTASNIISTLATLPSTRSISMQSAHPASTASTSAHSSMSESRSSSRPSRTLIPILPPIPSASESILAAPAPDSPILTPSQTAGVAAASFAGILLAAIAVVFLVRRYQSSRAARPASTSTNSSVYPKLGYLYDPPVNNRSIEEEDSDDDEPVLMSGGAGGLPPQGEIETRPASIESSGEACREMSPFSDPGNPFRNSRGYFRASKDIFDSSQYAPVAEATAVLKSMVQEQEYTMASQWSTTTSASSTPTRAFHDHIIPSPTLSPFIGSLRRSHARAGSSKRSVRSMRQFATASTFTTPSVVATSHRTQSLHGRFSYHTQTSPRDSGTSDPFEHDLLLPIDSWTETRDSVFVYAPSPTCRVPRRPHLPTSTHKDNVPAKPPFKRFNSNNPYRPSPQSPNPPTITAATDRQPTPIQPSIPSPTQTAINSPDPNSPQPHSPKSPISPPYAPTHLGWDAIKRLSKTSCTAFSPTSTSPSYSPYPVLLSPTTTTASTPPPKKKKSFIKLRRKDGPLAGVDVAMPRTSVGGGLNIMVPVKWDQGVGVGVVAFEGPKESLLKRVHSLVGRREG</sequence>
<evidence type="ECO:0000256" key="3">
    <source>
        <dbReference type="SAM" id="SignalP"/>
    </source>
</evidence>
<feature type="region of interest" description="Disordered" evidence="1">
    <location>
        <begin position="608"/>
        <end position="657"/>
    </location>
</feature>
<feature type="compositionally biased region" description="Pro residues" evidence="1">
    <location>
        <begin position="1144"/>
        <end position="1153"/>
    </location>
</feature>
<feature type="region of interest" description="Disordered" evidence="1">
    <location>
        <begin position="121"/>
        <end position="143"/>
    </location>
</feature>
<feature type="region of interest" description="Disordered" evidence="1">
    <location>
        <begin position="1057"/>
        <end position="1085"/>
    </location>
</feature>
<feature type="transmembrane region" description="Helical" evidence="2">
    <location>
        <begin position="836"/>
        <end position="857"/>
    </location>
</feature>
<proteinExistence type="predicted"/>
<evidence type="ECO:0000313" key="5">
    <source>
        <dbReference type="Proteomes" id="UP000799423"/>
    </source>
</evidence>
<feature type="compositionally biased region" description="Polar residues" evidence="1">
    <location>
        <begin position="300"/>
        <end position="310"/>
    </location>
</feature>
<feature type="compositionally biased region" description="Low complexity" evidence="1">
    <location>
        <begin position="452"/>
        <end position="475"/>
    </location>
</feature>
<dbReference type="EMBL" id="MU006296">
    <property type="protein sequence ID" value="KAF2853209.1"/>
    <property type="molecule type" value="Genomic_DNA"/>
</dbReference>
<feature type="compositionally biased region" description="Polar residues" evidence="1">
    <location>
        <begin position="435"/>
        <end position="451"/>
    </location>
</feature>
<organism evidence="4 5">
    <name type="scientific">Plenodomus tracheiphilus IPT5</name>
    <dbReference type="NCBI Taxonomy" id="1408161"/>
    <lineage>
        <taxon>Eukaryota</taxon>
        <taxon>Fungi</taxon>
        <taxon>Dikarya</taxon>
        <taxon>Ascomycota</taxon>
        <taxon>Pezizomycotina</taxon>
        <taxon>Dothideomycetes</taxon>
        <taxon>Pleosporomycetidae</taxon>
        <taxon>Pleosporales</taxon>
        <taxon>Pleosporineae</taxon>
        <taxon>Leptosphaeriaceae</taxon>
        <taxon>Plenodomus</taxon>
    </lineage>
</organism>
<keyword evidence="5" id="KW-1185">Reference proteome</keyword>
<name>A0A6A7BFR2_9PLEO</name>
<keyword evidence="2" id="KW-0812">Transmembrane</keyword>
<accession>A0A6A7BFR2</accession>
<evidence type="ECO:0000256" key="1">
    <source>
        <dbReference type="SAM" id="MobiDB-lite"/>
    </source>
</evidence>
<gene>
    <name evidence="4" type="ORF">T440DRAFT_320985</name>
</gene>
<feature type="region of interest" description="Disordered" evidence="1">
    <location>
        <begin position="413"/>
        <end position="475"/>
    </location>
</feature>
<feature type="compositionally biased region" description="Polar residues" evidence="1">
    <location>
        <begin position="1057"/>
        <end position="1081"/>
    </location>
</feature>
<keyword evidence="3" id="KW-0732">Signal</keyword>
<feature type="compositionally biased region" description="Pro residues" evidence="1">
    <location>
        <begin position="1183"/>
        <end position="1200"/>
    </location>
</feature>
<feature type="compositionally biased region" description="Low complexity" evidence="1">
    <location>
        <begin position="621"/>
        <end position="654"/>
    </location>
</feature>
<feature type="chain" id="PRO_5025465378" description="REJ domain-containing protein" evidence="3">
    <location>
        <begin position="23"/>
        <end position="1319"/>
    </location>
</feature>
<keyword evidence="2" id="KW-1133">Transmembrane helix</keyword>
<feature type="compositionally biased region" description="Low complexity" evidence="1">
    <location>
        <begin position="289"/>
        <end position="299"/>
    </location>
</feature>
<feature type="region of interest" description="Disordered" evidence="1">
    <location>
        <begin position="888"/>
        <end position="947"/>
    </location>
</feature>
<feature type="region of interest" description="Disordered" evidence="1">
    <location>
        <begin position="1108"/>
        <end position="1203"/>
    </location>
</feature>